<dbReference type="Proteomes" id="UP000029861">
    <property type="component" value="Unassembled WGS sequence"/>
</dbReference>
<dbReference type="RefSeq" id="WP_034316808.1">
    <property type="nucleotide sequence ID" value="NZ_FZNF01000095.1"/>
</dbReference>
<accession>A0A4U8T6F8</accession>
<protein>
    <submittedName>
        <fullName evidence="1">Uncharacterized protein</fullName>
    </submittedName>
</protein>
<dbReference type="AlphaFoldDB" id="A0A4U8T6F8"/>
<gene>
    <name evidence="1" type="ORF">LS80_009495</name>
</gene>
<organism evidence="1 2">
    <name type="scientific">Helicobacter trogontum</name>
    <dbReference type="NCBI Taxonomy" id="50960"/>
    <lineage>
        <taxon>Bacteria</taxon>
        <taxon>Pseudomonadati</taxon>
        <taxon>Campylobacterota</taxon>
        <taxon>Epsilonproteobacteria</taxon>
        <taxon>Campylobacterales</taxon>
        <taxon>Helicobacteraceae</taxon>
        <taxon>Helicobacter</taxon>
    </lineage>
</organism>
<sequence length="1114" mass="129369">MKNTCKQSTIFFGSQYNIHAGASNLSDNLENLVEPNTILFIDYVEEIHHINIGYELNKLVELVDRFRKGDYQAPYQILTSHQEYFNNLDKNYQVIEKLFKDSGLENSLNLLKQTKLIKKEYESKIKKYIEIAKKYSLEEIEKITVEISKNFITKVGIPLLLYYLADIKQVKWTQKIAKLLLAKHPYTRLVLLILSCSIFIYEVYKKMKDKDKRIEFKNHISIYFGHILCIIDMMYHSYQSSYFINFVGEQYGAFRIENLNTTNNPEVPRIVIVASNTPIIFHSSEHLIEFSLSNQKTIDTKHICNSDRSFAQLSIFTGLNGAIYDVLAIQQNPIEYLFIKFYNFVQLHQGNAYNYISYQQVTPQALPINNQTGVSSSFEHTKNLFLKSHNFALVKTQSFSSIIIYDLLSQSLKISKQNNKPIKKEVLIITTPLHTESFEYQMQKHIKELCNNNTDIQQCVTFMTPICRIDKQQYFISLRTFMLEHTAIMDTLVGDIYNGSVLALLTNQRQAKIKEVFSRIFLDDKGFLKLKNIDYNELLKFYLELQDVVTTIEFKPFFERNDAEVLVRSTKTKYPNDKDAVEKAFEKMDNNFQLLISCLNDLSVLISYFVDGGIGNIEDFKKDLENKKNDIKQVLENNKNKFPNSLIALLQFAIYEYFSFQNHIKDNERLEQQIINIYESSIDKKETYSYIALFDSIDHTNTNIIIKIVEKILPIPHYIFTKLLTEESYTKFCHIVFIESIRNNRADLLVGAILISQTTITIRYEAEKSHANTDILLKNLLNNIQKTLGDKAIASFFHKATLTNSAISLIFGINQPEDMIQSVLKNFIERSNISSYKISLDDFKSFGINFLIDFTIDIVFDFFFPSLQRDSLREDIAMLLLLQRRYKPMPYAKWEKNSPYAYFPETIAQTFVSADFTAMLIGGSPFNSGWCIHNPSIAGFVQDKDLAREHTLKMLKKYVCGNKYSHVLPLNAFHTQTDSIFKEAYCKVLCYLDLATDEHVTYLCTRIPNATKESITKLFNSQTLMDTTNLIKTKIKINSKLDNDDKSFITSRAMSYSRDFLIQLKRVAEYNYLTYNGSFDDSLNRKSPTKREAEMLGSLIYDKGFIPTTIDVRD</sequence>
<evidence type="ECO:0000313" key="1">
    <source>
        <dbReference type="EMBL" id="TLD95166.1"/>
    </source>
</evidence>
<name>A0A4U8T6F8_9HELI</name>
<reference evidence="1 2" key="1">
    <citation type="journal article" date="2014" name="Genome Announc.">
        <title>Draft genome sequences of eight enterohepatic helicobacter species isolated from both laboratory and wild rodents.</title>
        <authorList>
            <person name="Sheh A."/>
            <person name="Shen Z."/>
            <person name="Fox J.G."/>
        </authorList>
    </citation>
    <scope>NUCLEOTIDE SEQUENCE [LARGE SCALE GENOMIC DNA]</scope>
    <source>
        <strain evidence="1 2">ATCC 49310</strain>
    </source>
</reference>
<comment type="caution">
    <text evidence="1">The sequence shown here is derived from an EMBL/GenBank/DDBJ whole genome shotgun (WGS) entry which is preliminary data.</text>
</comment>
<dbReference type="EMBL" id="JRPK02000049">
    <property type="protein sequence ID" value="TLD95166.1"/>
    <property type="molecule type" value="Genomic_DNA"/>
</dbReference>
<proteinExistence type="predicted"/>
<evidence type="ECO:0000313" key="2">
    <source>
        <dbReference type="Proteomes" id="UP000029861"/>
    </source>
</evidence>